<organism evidence="1 2">
    <name type="scientific">Gossypium australe</name>
    <dbReference type="NCBI Taxonomy" id="47621"/>
    <lineage>
        <taxon>Eukaryota</taxon>
        <taxon>Viridiplantae</taxon>
        <taxon>Streptophyta</taxon>
        <taxon>Embryophyta</taxon>
        <taxon>Tracheophyta</taxon>
        <taxon>Spermatophyta</taxon>
        <taxon>Magnoliopsida</taxon>
        <taxon>eudicotyledons</taxon>
        <taxon>Gunneridae</taxon>
        <taxon>Pentapetalae</taxon>
        <taxon>rosids</taxon>
        <taxon>malvids</taxon>
        <taxon>Malvales</taxon>
        <taxon>Malvaceae</taxon>
        <taxon>Malvoideae</taxon>
        <taxon>Gossypium</taxon>
    </lineage>
</organism>
<comment type="caution">
    <text evidence="1">The sequence shown here is derived from an EMBL/GenBank/DDBJ whole genome shotgun (WGS) entry which is preliminary data.</text>
</comment>
<name>A0A5B6X077_9ROSI</name>
<dbReference type="AlphaFoldDB" id="A0A5B6X077"/>
<keyword evidence="2" id="KW-1185">Reference proteome</keyword>
<evidence type="ECO:0000313" key="2">
    <source>
        <dbReference type="Proteomes" id="UP000325315"/>
    </source>
</evidence>
<proteinExistence type="predicted"/>
<reference evidence="2" key="1">
    <citation type="journal article" date="2019" name="Plant Biotechnol. J.">
        <title>Genome sequencing of the Australian wild diploid species Gossypium australe highlights disease resistance and delayed gland morphogenesis.</title>
        <authorList>
            <person name="Cai Y."/>
            <person name="Cai X."/>
            <person name="Wang Q."/>
            <person name="Wang P."/>
            <person name="Zhang Y."/>
            <person name="Cai C."/>
            <person name="Xu Y."/>
            <person name="Wang K."/>
            <person name="Zhou Z."/>
            <person name="Wang C."/>
            <person name="Geng S."/>
            <person name="Li B."/>
            <person name="Dong Q."/>
            <person name="Hou Y."/>
            <person name="Wang H."/>
            <person name="Ai P."/>
            <person name="Liu Z."/>
            <person name="Yi F."/>
            <person name="Sun M."/>
            <person name="An G."/>
            <person name="Cheng J."/>
            <person name="Zhang Y."/>
            <person name="Shi Q."/>
            <person name="Xie Y."/>
            <person name="Shi X."/>
            <person name="Chang Y."/>
            <person name="Huang F."/>
            <person name="Chen Y."/>
            <person name="Hong S."/>
            <person name="Mi L."/>
            <person name="Sun Q."/>
            <person name="Zhang L."/>
            <person name="Zhou B."/>
            <person name="Peng R."/>
            <person name="Zhang X."/>
            <person name="Liu F."/>
        </authorList>
    </citation>
    <scope>NUCLEOTIDE SEQUENCE [LARGE SCALE GENOMIC DNA]</scope>
    <source>
        <strain evidence="2">cv. PA1801</strain>
    </source>
</reference>
<gene>
    <name evidence="1" type="ORF">EPI10_031395</name>
</gene>
<dbReference type="Proteomes" id="UP000325315">
    <property type="component" value="Unassembled WGS sequence"/>
</dbReference>
<protein>
    <submittedName>
        <fullName evidence="1">Integrase</fullName>
    </submittedName>
</protein>
<dbReference type="OrthoDB" id="1002254at2759"/>
<dbReference type="EMBL" id="SMMG02000001">
    <property type="protein sequence ID" value="KAA3487580.1"/>
    <property type="molecule type" value="Genomic_DNA"/>
</dbReference>
<accession>A0A5B6X077</accession>
<sequence length="76" mass="8888">MTVVYKLNEFNMSNSDSEFYIGTYDYLMFRNRICVPRNSELIQKILHEVHHSCLSVHLGRYIEVCIEISNLSASKS</sequence>
<evidence type="ECO:0000313" key="1">
    <source>
        <dbReference type="EMBL" id="KAA3487580.1"/>
    </source>
</evidence>